<accession>A0A9P4WDF2</accession>
<name>A0A9P4WDF2_CURKU</name>
<reference evidence="2" key="1">
    <citation type="submission" date="2019-04" db="EMBL/GenBank/DDBJ databases">
        <title>Sequencing of skin fungus with MAO and IRED activity.</title>
        <authorList>
            <person name="Marsaioli A.J."/>
            <person name="Bonatto J.M.C."/>
            <person name="Reis Junior O."/>
        </authorList>
    </citation>
    <scope>NUCLEOTIDE SEQUENCE</scope>
    <source>
        <strain evidence="2">30M1</strain>
    </source>
</reference>
<sequence length="400" mass="44185">MEASTRLYARLGEIPEDPDNPDSLDDLIVCAFGAFERYYLCWRTKGGEYKQDSYGLPPALSEWLNPLDGTIRDWGSLQVVFGRGEEYFASDKNGKLEYKEPEIRKSAEEGQKEKIDRQALRRSRTVSFLRPLSQTSTRSDWIGTDTPIPHRRTSSISSHRVSRPPSLSYSATGSDSSLEQPGDRLSQRTDSAAPLSLFSRSRFASSTTSAQDAADLPAFDPVEPGAVFASTSNSRSQATPSTRGFAPSSMQPRSPNKELNQPGFNSIPEEQAEMGSKSANISHTCSCGCHESASLRTNAPIYADASVQTDSDPPQTRAALRVDTLSASKWGNSSYEAVTYDIRTPDLDDGLNAAPFLMGRMTNYFSKPGYQLGDSLSSGYQYFDQPMYYYQDEFGEDALR</sequence>
<dbReference type="Proteomes" id="UP000801428">
    <property type="component" value="Unassembled WGS sequence"/>
</dbReference>
<feature type="compositionally biased region" description="Polar residues" evidence="1">
    <location>
        <begin position="154"/>
        <end position="179"/>
    </location>
</feature>
<feature type="region of interest" description="Disordered" evidence="1">
    <location>
        <begin position="138"/>
        <end position="193"/>
    </location>
</feature>
<feature type="region of interest" description="Disordered" evidence="1">
    <location>
        <begin position="227"/>
        <end position="277"/>
    </location>
</feature>
<evidence type="ECO:0000313" key="2">
    <source>
        <dbReference type="EMBL" id="KAF3006877.1"/>
    </source>
</evidence>
<organism evidence="2 3">
    <name type="scientific">Curvularia kusanoi</name>
    <name type="common">Cochliobolus kusanoi</name>
    <dbReference type="NCBI Taxonomy" id="90978"/>
    <lineage>
        <taxon>Eukaryota</taxon>
        <taxon>Fungi</taxon>
        <taxon>Dikarya</taxon>
        <taxon>Ascomycota</taxon>
        <taxon>Pezizomycotina</taxon>
        <taxon>Dothideomycetes</taxon>
        <taxon>Pleosporomycetidae</taxon>
        <taxon>Pleosporales</taxon>
        <taxon>Pleosporineae</taxon>
        <taxon>Pleosporaceae</taxon>
        <taxon>Curvularia</taxon>
    </lineage>
</organism>
<protein>
    <submittedName>
        <fullName evidence="2">Uncharacterized protein</fullName>
    </submittedName>
</protein>
<feature type="compositionally biased region" description="Polar residues" evidence="1">
    <location>
        <begin position="229"/>
        <end position="264"/>
    </location>
</feature>
<comment type="caution">
    <text evidence="2">The sequence shown here is derived from an EMBL/GenBank/DDBJ whole genome shotgun (WGS) entry which is preliminary data.</text>
</comment>
<dbReference type="OrthoDB" id="4120989at2759"/>
<proteinExistence type="predicted"/>
<evidence type="ECO:0000313" key="3">
    <source>
        <dbReference type="Proteomes" id="UP000801428"/>
    </source>
</evidence>
<gene>
    <name evidence="2" type="ORF">E8E13_010938</name>
</gene>
<evidence type="ECO:0000256" key="1">
    <source>
        <dbReference type="SAM" id="MobiDB-lite"/>
    </source>
</evidence>
<dbReference type="EMBL" id="SWKU01000005">
    <property type="protein sequence ID" value="KAF3006877.1"/>
    <property type="molecule type" value="Genomic_DNA"/>
</dbReference>
<keyword evidence="3" id="KW-1185">Reference proteome</keyword>
<dbReference type="AlphaFoldDB" id="A0A9P4WDF2"/>